<evidence type="ECO:0000313" key="9">
    <source>
        <dbReference type="EMBL" id="JAV08354.1"/>
    </source>
</evidence>
<feature type="compositionally biased region" description="Polar residues" evidence="7">
    <location>
        <begin position="86"/>
        <end position="104"/>
    </location>
</feature>
<dbReference type="InterPro" id="IPR026104">
    <property type="entry name" value="ZNF_C2HC_dom_1C"/>
</dbReference>
<keyword evidence="2" id="KW-0479">Metal-binding</keyword>
<evidence type="ECO:0000256" key="3">
    <source>
        <dbReference type="ARBA" id="ARBA00022771"/>
    </source>
</evidence>
<proteinExistence type="inferred from homology"/>
<keyword evidence="3 6" id="KW-0863">Zinc-finger</keyword>
<protein>
    <submittedName>
        <fullName evidence="9">Putative mucin-2 isoform x2</fullName>
    </submittedName>
</protein>
<sequence length="386" mass="42830">MQMRFQQRQQQERVQRKLEMNSAPSIVSNNNSINNNSPSGLEMDTSCTPGKVRQLFEERRQRSIGIDKSYPLQPIQMKQSPKGISKTPTKSFSTLQNDNDWSVNERNGNYGGKLANVGRLASLTISNNGNGVPAKNGIGANTPVKLRPVIVKKATSDSVPPMGTTKNLTNLSKLANKTNTEINETKSYNSGHKVMNVKQLPKTNAPLTVKKASPAKVVKSGPPPDDLTECKICGRYFADDRIEKHLVICAKISSKKRKVFDSTKHRVQGTEAETFVLKKAPRGTRAAAAPTRQPQASGSAGKKSNWRRKHEEFIETIRAAKQMQAHLAKGGKLSDLPPPPRSENPDYIQCPHCMRRFNEAAANRHIPKCATMLHNKPKPQPPKKRY</sequence>
<feature type="compositionally biased region" description="Basic and acidic residues" evidence="7">
    <location>
        <begin position="10"/>
        <end position="19"/>
    </location>
</feature>
<dbReference type="EMBL" id="GFDF01005730">
    <property type="protein sequence ID" value="JAV08354.1"/>
    <property type="molecule type" value="Transcribed_RNA"/>
</dbReference>
<dbReference type="Gene3D" id="3.30.160.60">
    <property type="entry name" value="Classic Zinc Finger"/>
    <property type="match status" value="1"/>
</dbReference>
<keyword evidence="4" id="KW-0862">Zinc</keyword>
<feature type="compositionally biased region" description="Low complexity" evidence="7">
    <location>
        <begin position="283"/>
        <end position="296"/>
    </location>
</feature>
<dbReference type="Pfam" id="PF13913">
    <property type="entry name" value="zf-C2HC_2"/>
    <property type="match status" value="2"/>
</dbReference>
<evidence type="ECO:0000256" key="5">
    <source>
        <dbReference type="ARBA" id="ARBA00023054"/>
    </source>
</evidence>
<evidence type="ECO:0000256" key="4">
    <source>
        <dbReference type="ARBA" id="ARBA00022833"/>
    </source>
</evidence>
<organism evidence="9">
    <name type="scientific">Nyssomyia neivai</name>
    <dbReference type="NCBI Taxonomy" id="330878"/>
    <lineage>
        <taxon>Eukaryota</taxon>
        <taxon>Metazoa</taxon>
        <taxon>Ecdysozoa</taxon>
        <taxon>Arthropoda</taxon>
        <taxon>Hexapoda</taxon>
        <taxon>Insecta</taxon>
        <taxon>Pterygota</taxon>
        <taxon>Neoptera</taxon>
        <taxon>Endopterygota</taxon>
        <taxon>Diptera</taxon>
        <taxon>Nematocera</taxon>
        <taxon>Psychodoidea</taxon>
        <taxon>Psychodidae</taxon>
        <taxon>Nyssomyia</taxon>
    </lineage>
</organism>
<comment type="similarity">
    <text evidence="1">Belongs to the ZC2HC1 family.</text>
</comment>
<evidence type="ECO:0000256" key="1">
    <source>
        <dbReference type="ARBA" id="ARBA00010843"/>
    </source>
</evidence>
<accession>A0A1L8DPP9</accession>
<feature type="domain" description="C2HC/C3H-type" evidence="8">
    <location>
        <begin position="346"/>
        <end position="375"/>
    </location>
</feature>
<reference evidence="9" key="1">
    <citation type="submission" date="2016-12" db="EMBL/GenBank/DDBJ databases">
        <title>An insight into the sialome and mialome of the sand fly, Nyssomyia neivai.</title>
        <authorList>
            <person name="Sebastian V."/>
            <person name="Goulart T.M."/>
            <person name="Oliveira W."/>
            <person name="Calvo E."/>
            <person name="Oliveira L.F."/>
            <person name="Pinto M.C."/>
            <person name="Rosselino A.M."/>
            <person name="Ribeiro J.M."/>
        </authorList>
    </citation>
    <scope>NUCLEOTIDE SEQUENCE</scope>
</reference>
<evidence type="ECO:0000256" key="7">
    <source>
        <dbReference type="SAM" id="MobiDB-lite"/>
    </source>
</evidence>
<feature type="domain" description="C2HC/C3H-type" evidence="8">
    <location>
        <begin position="226"/>
        <end position="255"/>
    </location>
</feature>
<keyword evidence="5" id="KW-0175">Coiled coil</keyword>
<feature type="region of interest" description="Disordered" evidence="7">
    <location>
        <begin position="1"/>
        <end position="47"/>
    </location>
</feature>
<dbReference type="GO" id="GO:0008270">
    <property type="term" value="F:zinc ion binding"/>
    <property type="evidence" value="ECO:0007669"/>
    <property type="project" value="UniProtKB-KW"/>
</dbReference>
<feature type="region of interest" description="Disordered" evidence="7">
    <location>
        <begin position="78"/>
        <end position="104"/>
    </location>
</feature>
<dbReference type="AlphaFoldDB" id="A0A1L8DPP9"/>
<dbReference type="InterPro" id="IPR049899">
    <property type="entry name" value="Znf_C2HC_C3H"/>
</dbReference>
<feature type="compositionally biased region" description="Low complexity" evidence="7">
    <location>
        <begin position="21"/>
        <end position="39"/>
    </location>
</feature>
<evidence type="ECO:0000259" key="8">
    <source>
        <dbReference type="PROSITE" id="PS52027"/>
    </source>
</evidence>
<feature type="region of interest" description="Disordered" evidence="7">
    <location>
        <begin position="281"/>
        <end position="308"/>
    </location>
</feature>
<dbReference type="PROSITE" id="PS52027">
    <property type="entry name" value="ZF_C2HC_C3H"/>
    <property type="match status" value="2"/>
</dbReference>
<evidence type="ECO:0000256" key="2">
    <source>
        <dbReference type="ARBA" id="ARBA00022723"/>
    </source>
</evidence>
<dbReference type="PANTHER" id="PTHR14649:SF1">
    <property type="entry name" value="ZINC FINGER C2HC DOMAIN-CONTAINING PROTEIN 1C"/>
    <property type="match status" value="1"/>
</dbReference>
<dbReference type="PANTHER" id="PTHR14649">
    <property type="entry name" value="ZINC FINGER C2HC DOMAIN-CONTAINING PROTEIN 1C"/>
    <property type="match status" value="1"/>
</dbReference>
<name>A0A1L8DPP9_9DIPT</name>
<evidence type="ECO:0000256" key="6">
    <source>
        <dbReference type="PROSITE-ProRule" id="PRU01371"/>
    </source>
</evidence>